<dbReference type="RefSeq" id="WP_239672406.1">
    <property type="nucleotide sequence ID" value="NZ_CP049742.1"/>
</dbReference>
<dbReference type="Proteomes" id="UP000593626">
    <property type="component" value="Chromosome"/>
</dbReference>
<keyword evidence="2" id="KW-1185">Reference proteome</keyword>
<dbReference type="EMBL" id="CP049742">
    <property type="protein sequence ID" value="QPC47732.1"/>
    <property type="molecule type" value="Genomic_DNA"/>
</dbReference>
<proteinExistence type="predicted"/>
<name>A0A7S8CD09_9BACI</name>
<evidence type="ECO:0000313" key="2">
    <source>
        <dbReference type="Proteomes" id="UP000593626"/>
    </source>
</evidence>
<reference evidence="1 2" key="1">
    <citation type="submission" date="2019-07" db="EMBL/GenBank/DDBJ databases">
        <title>Genome sequence of 2 isolates from Red Sea Mangroves.</title>
        <authorList>
            <person name="Sefrji F."/>
            <person name="Michoud G."/>
            <person name="Merlino G."/>
            <person name="Daffonchio D."/>
        </authorList>
    </citation>
    <scope>NUCLEOTIDE SEQUENCE [LARGE SCALE GENOMIC DNA]</scope>
    <source>
        <strain evidence="1 2">R1DC41</strain>
    </source>
</reference>
<accession>A0A7S8CD09</accession>
<evidence type="ECO:0000313" key="1">
    <source>
        <dbReference type="EMBL" id="QPC47732.1"/>
    </source>
</evidence>
<dbReference type="AlphaFoldDB" id="A0A7S8CD09"/>
<dbReference type="KEGG" id="mcui:G8O30_12575"/>
<organism evidence="1 2">
    <name type="scientific">Mangrovibacillus cuniculi</name>
    <dbReference type="NCBI Taxonomy" id="2593652"/>
    <lineage>
        <taxon>Bacteria</taxon>
        <taxon>Bacillati</taxon>
        <taxon>Bacillota</taxon>
        <taxon>Bacilli</taxon>
        <taxon>Bacillales</taxon>
        <taxon>Bacillaceae</taxon>
        <taxon>Mangrovibacillus</taxon>
    </lineage>
</organism>
<gene>
    <name evidence="1" type="ORF">G8O30_12575</name>
</gene>
<protein>
    <submittedName>
        <fullName evidence="1">Uncharacterized protein</fullName>
    </submittedName>
</protein>
<sequence>MHQKMKRNLQEIYRAYPFLQGMTAKEAREHLLAYEKMKVDLSFEDNRLVISGEELNLPLIISVRLNDGTSIESGKFNSYEVVKVPGVSDIYSIKLSESVSEIPITRERGR</sequence>